<proteinExistence type="predicted"/>
<organism evidence="1">
    <name type="scientific">Arundo donax</name>
    <name type="common">Giant reed</name>
    <name type="synonym">Donax arundinaceus</name>
    <dbReference type="NCBI Taxonomy" id="35708"/>
    <lineage>
        <taxon>Eukaryota</taxon>
        <taxon>Viridiplantae</taxon>
        <taxon>Streptophyta</taxon>
        <taxon>Embryophyta</taxon>
        <taxon>Tracheophyta</taxon>
        <taxon>Spermatophyta</taxon>
        <taxon>Magnoliopsida</taxon>
        <taxon>Liliopsida</taxon>
        <taxon>Poales</taxon>
        <taxon>Poaceae</taxon>
        <taxon>PACMAD clade</taxon>
        <taxon>Arundinoideae</taxon>
        <taxon>Arundineae</taxon>
        <taxon>Arundo</taxon>
    </lineage>
</organism>
<accession>A0A0A9FR24</accession>
<name>A0A0A9FR24_ARUDO</name>
<sequence length="52" mass="6050">MFSVNLSWFGHDAKSKTIIFHPYVGIHRYVPSSKSRLRFDFNCHEVSACLGY</sequence>
<reference evidence="1" key="1">
    <citation type="submission" date="2014-09" db="EMBL/GenBank/DDBJ databases">
        <authorList>
            <person name="Magalhaes I.L.F."/>
            <person name="Oliveira U."/>
            <person name="Santos F.R."/>
            <person name="Vidigal T.H.D.A."/>
            <person name="Brescovit A.D."/>
            <person name="Santos A.J."/>
        </authorList>
    </citation>
    <scope>NUCLEOTIDE SEQUENCE</scope>
    <source>
        <tissue evidence="1">Shoot tissue taken approximately 20 cm above the soil surface</tissue>
    </source>
</reference>
<dbReference type="AlphaFoldDB" id="A0A0A9FR24"/>
<evidence type="ECO:0000313" key="1">
    <source>
        <dbReference type="EMBL" id="JAE15285.1"/>
    </source>
</evidence>
<dbReference type="EMBL" id="GBRH01182611">
    <property type="protein sequence ID" value="JAE15285.1"/>
    <property type="molecule type" value="Transcribed_RNA"/>
</dbReference>
<protein>
    <submittedName>
        <fullName evidence="1">Uncharacterized protein</fullName>
    </submittedName>
</protein>
<reference evidence="1" key="2">
    <citation type="journal article" date="2015" name="Data Brief">
        <title>Shoot transcriptome of the giant reed, Arundo donax.</title>
        <authorList>
            <person name="Barrero R.A."/>
            <person name="Guerrero F.D."/>
            <person name="Moolhuijzen P."/>
            <person name="Goolsby J.A."/>
            <person name="Tidwell J."/>
            <person name="Bellgard S.E."/>
            <person name="Bellgard M.I."/>
        </authorList>
    </citation>
    <scope>NUCLEOTIDE SEQUENCE</scope>
    <source>
        <tissue evidence="1">Shoot tissue taken approximately 20 cm above the soil surface</tissue>
    </source>
</reference>